<dbReference type="Proteomes" id="UP000634136">
    <property type="component" value="Unassembled WGS sequence"/>
</dbReference>
<keyword evidence="2" id="KW-1185">Reference proteome</keyword>
<protein>
    <submittedName>
        <fullName evidence="1">Zinc finger BED domain-containing protein DAYSLEEPER-like</fullName>
    </submittedName>
</protein>
<gene>
    <name evidence="1" type="ORF">G2W53_038588</name>
</gene>
<evidence type="ECO:0000313" key="1">
    <source>
        <dbReference type="EMBL" id="KAF7806427.1"/>
    </source>
</evidence>
<evidence type="ECO:0000313" key="2">
    <source>
        <dbReference type="Proteomes" id="UP000634136"/>
    </source>
</evidence>
<dbReference type="AlphaFoldDB" id="A0A834SMC1"/>
<sequence>MVEHPGFVAFFQNLQPQFDMTMVGGRKLHCPYFISSVAMDLLGSAQVVVKKIRNSVKYVRTSESHEEKLMFIDDQTQWNTAISNAGGCFGIEECIFLFGEF</sequence>
<dbReference type="EMBL" id="JAAIUW010000012">
    <property type="protein sequence ID" value="KAF7806427.1"/>
    <property type="molecule type" value="Genomic_DNA"/>
</dbReference>
<organism evidence="1 2">
    <name type="scientific">Senna tora</name>
    <dbReference type="NCBI Taxonomy" id="362788"/>
    <lineage>
        <taxon>Eukaryota</taxon>
        <taxon>Viridiplantae</taxon>
        <taxon>Streptophyta</taxon>
        <taxon>Embryophyta</taxon>
        <taxon>Tracheophyta</taxon>
        <taxon>Spermatophyta</taxon>
        <taxon>Magnoliopsida</taxon>
        <taxon>eudicotyledons</taxon>
        <taxon>Gunneridae</taxon>
        <taxon>Pentapetalae</taxon>
        <taxon>rosids</taxon>
        <taxon>fabids</taxon>
        <taxon>Fabales</taxon>
        <taxon>Fabaceae</taxon>
        <taxon>Caesalpinioideae</taxon>
        <taxon>Cassia clade</taxon>
        <taxon>Senna</taxon>
    </lineage>
</organism>
<comment type="caution">
    <text evidence="1">The sequence shown here is derived from an EMBL/GenBank/DDBJ whole genome shotgun (WGS) entry which is preliminary data.</text>
</comment>
<proteinExistence type="predicted"/>
<dbReference type="OrthoDB" id="1607513at2759"/>
<accession>A0A834SMC1</accession>
<name>A0A834SMC1_9FABA</name>
<reference evidence="1" key="1">
    <citation type="submission" date="2020-09" db="EMBL/GenBank/DDBJ databases">
        <title>Genome-Enabled Discovery of Anthraquinone Biosynthesis in Senna tora.</title>
        <authorList>
            <person name="Kang S.-H."/>
            <person name="Pandey R.P."/>
            <person name="Lee C.-M."/>
            <person name="Sim J.-S."/>
            <person name="Jeong J.-T."/>
            <person name="Choi B.-S."/>
            <person name="Jung M."/>
            <person name="Ginzburg D."/>
            <person name="Zhao K."/>
            <person name="Won S.Y."/>
            <person name="Oh T.-J."/>
            <person name="Yu Y."/>
            <person name="Kim N.-H."/>
            <person name="Lee O.R."/>
            <person name="Lee T.-H."/>
            <person name="Bashyal P."/>
            <person name="Kim T.-S."/>
            <person name="Lee W.-H."/>
            <person name="Kawkins C."/>
            <person name="Kim C.-K."/>
            <person name="Kim J.S."/>
            <person name="Ahn B.O."/>
            <person name="Rhee S.Y."/>
            <person name="Sohng J.K."/>
        </authorList>
    </citation>
    <scope>NUCLEOTIDE SEQUENCE</scope>
    <source>
        <tissue evidence="1">Leaf</tissue>
    </source>
</reference>